<evidence type="ECO:0000313" key="2">
    <source>
        <dbReference type="EMBL" id="TNN29281.1"/>
    </source>
</evidence>
<dbReference type="Proteomes" id="UP000314294">
    <property type="component" value="Unassembled WGS sequence"/>
</dbReference>
<sequence length="174" mass="19355">MNRQRAGGHLEVSRPPLVERLQRRVRRRKSMRRCHGDSSLVSPVAAGIEQAETIDAFRVVMSSSGSSNIRESSESEFRLPPCEQQSAPRCVGSYFSTTDSASRAETAQHHLCSSAHSLLRTRLASRCPLADMTHEKKHLSLISYSMPALYLLPVTEEEGEGEEEEEEGEIKGSE</sequence>
<proteinExistence type="predicted"/>
<comment type="caution">
    <text evidence="2">The sequence shown here is derived from an EMBL/GenBank/DDBJ whole genome shotgun (WGS) entry which is preliminary data.</text>
</comment>
<dbReference type="AlphaFoldDB" id="A0A4Z2EL31"/>
<keyword evidence="3" id="KW-1185">Reference proteome</keyword>
<organism evidence="2 3">
    <name type="scientific">Liparis tanakae</name>
    <name type="common">Tanaka's snailfish</name>
    <dbReference type="NCBI Taxonomy" id="230148"/>
    <lineage>
        <taxon>Eukaryota</taxon>
        <taxon>Metazoa</taxon>
        <taxon>Chordata</taxon>
        <taxon>Craniata</taxon>
        <taxon>Vertebrata</taxon>
        <taxon>Euteleostomi</taxon>
        <taxon>Actinopterygii</taxon>
        <taxon>Neopterygii</taxon>
        <taxon>Teleostei</taxon>
        <taxon>Neoteleostei</taxon>
        <taxon>Acanthomorphata</taxon>
        <taxon>Eupercaria</taxon>
        <taxon>Perciformes</taxon>
        <taxon>Cottioidei</taxon>
        <taxon>Cottales</taxon>
        <taxon>Liparidae</taxon>
        <taxon>Liparis</taxon>
    </lineage>
</organism>
<evidence type="ECO:0000256" key="1">
    <source>
        <dbReference type="SAM" id="MobiDB-lite"/>
    </source>
</evidence>
<gene>
    <name evidence="2" type="ORF">EYF80_060572</name>
</gene>
<accession>A0A4Z2EL31</accession>
<protein>
    <submittedName>
        <fullName evidence="2">Uncharacterized protein</fullName>
    </submittedName>
</protein>
<evidence type="ECO:0000313" key="3">
    <source>
        <dbReference type="Proteomes" id="UP000314294"/>
    </source>
</evidence>
<reference evidence="2 3" key="1">
    <citation type="submission" date="2019-03" db="EMBL/GenBank/DDBJ databases">
        <title>First draft genome of Liparis tanakae, snailfish: a comprehensive survey of snailfish specific genes.</title>
        <authorList>
            <person name="Kim W."/>
            <person name="Song I."/>
            <person name="Jeong J.-H."/>
            <person name="Kim D."/>
            <person name="Kim S."/>
            <person name="Ryu S."/>
            <person name="Song J.Y."/>
            <person name="Lee S.K."/>
        </authorList>
    </citation>
    <scope>NUCLEOTIDE SEQUENCE [LARGE SCALE GENOMIC DNA]</scope>
    <source>
        <tissue evidence="2">Muscle</tissue>
    </source>
</reference>
<dbReference type="EMBL" id="SRLO01005836">
    <property type="protein sequence ID" value="TNN29281.1"/>
    <property type="molecule type" value="Genomic_DNA"/>
</dbReference>
<feature type="region of interest" description="Disordered" evidence="1">
    <location>
        <begin position="155"/>
        <end position="174"/>
    </location>
</feature>
<feature type="compositionally biased region" description="Acidic residues" evidence="1">
    <location>
        <begin position="155"/>
        <end position="168"/>
    </location>
</feature>
<name>A0A4Z2EL31_9TELE</name>